<evidence type="ECO:0000256" key="2">
    <source>
        <dbReference type="ARBA" id="ARBA00023108"/>
    </source>
</evidence>
<dbReference type="EMBL" id="JAVRBK010000010">
    <property type="protein sequence ID" value="KAK5638096.1"/>
    <property type="molecule type" value="Genomic_DNA"/>
</dbReference>
<dbReference type="PANTHER" id="PTHR11008">
    <property type="entry name" value="PROTEIN TAKEOUT-LIKE PROTEIN"/>
    <property type="match status" value="1"/>
</dbReference>
<evidence type="ECO:0000313" key="5">
    <source>
        <dbReference type="EMBL" id="KAK5638096.1"/>
    </source>
</evidence>
<gene>
    <name evidence="5" type="ORF">RI129_012391</name>
</gene>
<protein>
    <submittedName>
        <fullName evidence="5">Uncharacterized protein</fullName>
    </submittedName>
</protein>
<comment type="similarity">
    <text evidence="3">Belongs to the TO family.</text>
</comment>
<evidence type="ECO:0000256" key="3">
    <source>
        <dbReference type="ARBA" id="ARBA00060902"/>
    </source>
</evidence>
<name>A0AAN7V2M9_9COLE</name>
<organism evidence="5 6">
    <name type="scientific">Pyrocoelia pectoralis</name>
    <dbReference type="NCBI Taxonomy" id="417401"/>
    <lineage>
        <taxon>Eukaryota</taxon>
        <taxon>Metazoa</taxon>
        <taxon>Ecdysozoa</taxon>
        <taxon>Arthropoda</taxon>
        <taxon>Hexapoda</taxon>
        <taxon>Insecta</taxon>
        <taxon>Pterygota</taxon>
        <taxon>Neoptera</taxon>
        <taxon>Endopterygota</taxon>
        <taxon>Coleoptera</taxon>
        <taxon>Polyphaga</taxon>
        <taxon>Elateriformia</taxon>
        <taxon>Elateroidea</taxon>
        <taxon>Lampyridae</taxon>
        <taxon>Lampyrinae</taxon>
        <taxon>Pyrocoelia</taxon>
    </lineage>
</organism>
<evidence type="ECO:0000256" key="1">
    <source>
        <dbReference type="ARBA" id="ARBA00022729"/>
    </source>
</evidence>
<reference evidence="5 6" key="1">
    <citation type="journal article" date="2024" name="Insects">
        <title>An Improved Chromosome-Level Genome Assembly of the Firefly Pyrocoelia pectoralis.</title>
        <authorList>
            <person name="Fu X."/>
            <person name="Meyer-Rochow V.B."/>
            <person name="Ballantyne L."/>
            <person name="Zhu X."/>
        </authorList>
    </citation>
    <scope>NUCLEOTIDE SEQUENCE [LARGE SCALE GENOMIC DNA]</scope>
    <source>
        <strain evidence="5">XCY_ONT2</strain>
    </source>
</reference>
<comment type="caution">
    <text evidence="5">The sequence shown here is derived from an EMBL/GenBank/DDBJ whole genome shotgun (WGS) entry which is preliminary data.</text>
</comment>
<dbReference type="Gene3D" id="3.15.10.30">
    <property type="entry name" value="Haemolymph juvenile hormone binding protein"/>
    <property type="match status" value="1"/>
</dbReference>
<proteinExistence type="inferred from homology"/>
<evidence type="ECO:0000313" key="6">
    <source>
        <dbReference type="Proteomes" id="UP001329430"/>
    </source>
</evidence>
<feature type="signal peptide" evidence="4">
    <location>
        <begin position="1"/>
        <end position="19"/>
    </location>
</feature>
<dbReference type="PANTHER" id="PTHR11008:SF32">
    <property type="entry name" value="CIRCADIAN CLOCK-CONTROLLED PROTEIN DAYWAKE-RELATED"/>
    <property type="match status" value="1"/>
</dbReference>
<dbReference type="InterPro" id="IPR010562">
    <property type="entry name" value="Haemolymph_juvenile_hormone-bd"/>
</dbReference>
<dbReference type="Pfam" id="PF06585">
    <property type="entry name" value="JHBP"/>
    <property type="match status" value="1"/>
</dbReference>
<feature type="chain" id="PRO_5042876194" evidence="4">
    <location>
        <begin position="20"/>
        <end position="242"/>
    </location>
</feature>
<dbReference type="GO" id="GO:0005615">
    <property type="term" value="C:extracellular space"/>
    <property type="evidence" value="ECO:0007669"/>
    <property type="project" value="TreeGrafter"/>
</dbReference>
<keyword evidence="2" id="KW-0090">Biological rhythms</keyword>
<dbReference type="GO" id="GO:0007623">
    <property type="term" value="P:circadian rhythm"/>
    <property type="evidence" value="ECO:0007669"/>
    <property type="project" value="UniProtKB-ARBA"/>
</dbReference>
<dbReference type="InterPro" id="IPR038606">
    <property type="entry name" value="To_sf"/>
</dbReference>
<dbReference type="SMART" id="SM00700">
    <property type="entry name" value="JHBP"/>
    <property type="match status" value="1"/>
</dbReference>
<sequence>MTYLSTLFVSLTLSCGIFGLKLPADFPKCSRTDSKLNECLKTAIEGALQIMAKGLPEFNLEPIDPIKVPSLTIGEGATGAVRVVQNYKNCQFFNIPKIKVQNVASVLTDDVFQLNVTFLAKEVYMLSQYMVDGNILLLRITGEGDCKIVLNIIGIFTEKKGKKYVEIDSSTVHLDPKKVEMDFKNLFNGDPKLGPEMNKILNENWKEIFGDVGHAYEESLGSIFKDVGNLIFKKVSYDEMFL</sequence>
<dbReference type="FunFam" id="3.15.10.30:FF:000001">
    <property type="entry name" value="Takeout-like protein 1"/>
    <property type="match status" value="1"/>
</dbReference>
<accession>A0AAN7V2M9</accession>
<evidence type="ECO:0000256" key="4">
    <source>
        <dbReference type="SAM" id="SignalP"/>
    </source>
</evidence>
<dbReference type="AlphaFoldDB" id="A0AAN7V2M9"/>
<keyword evidence="1 4" id="KW-0732">Signal</keyword>
<keyword evidence="6" id="KW-1185">Reference proteome</keyword>
<dbReference type="Proteomes" id="UP001329430">
    <property type="component" value="Chromosome 10"/>
</dbReference>